<evidence type="ECO:0000256" key="1">
    <source>
        <dbReference type="ARBA" id="ARBA00010641"/>
    </source>
</evidence>
<evidence type="ECO:0000313" key="10">
    <source>
        <dbReference type="Proteomes" id="UP000625283"/>
    </source>
</evidence>
<dbReference type="PANTHER" id="PTHR43133:SF46">
    <property type="entry name" value="RNA POLYMERASE SIGMA-70 FACTOR ECF SUBFAMILY"/>
    <property type="match status" value="1"/>
</dbReference>
<dbReference type="InterPro" id="IPR014284">
    <property type="entry name" value="RNA_pol_sigma-70_dom"/>
</dbReference>
<evidence type="ECO:0000313" key="9">
    <source>
        <dbReference type="EMBL" id="MBL1410394.1"/>
    </source>
</evidence>
<comment type="caution">
    <text evidence="9">The sequence shown here is derived from an EMBL/GenBank/DDBJ whole genome shotgun (WGS) entry which is preliminary data.</text>
</comment>
<dbReference type="RefSeq" id="WP_202104089.1">
    <property type="nucleotide sequence ID" value="NZ_JAERTY010000009.1"/>
</dbReference>
<evidence type="ECO:0000256" key="3">
    <source>
        <dbReference type="ARBA" id="ARBA00023082"/>
    </source>
</evidence>
<dbReference type="InterPro" id="IPR013325">
    <property type="entry name" value="RNA_pol_sigma_r2"/>
</dbReference>
<dbReference type="InterPro" id="IPR013249">
    <property type="entry name" value="RNA_pol_sigma70_r4_t2"/>
</dbReference>
<sequence>MTTNAERELLVRLKSGDTDAYNILYDRYSLFFYQRIRSLVKIDTIAQDILQDVFIKIWDRRAQIQEDKSFKSYLYRIAQNEVYDHYRRVSLDHRAQEEITVHMGFSFQDDTILHKEVQEHIDLAIQQLPPKQRLIFELCKIEGKTYKEASEILQISESTVNAQIVSATKKVKLYLSNSGIWSLLLLSILK</sequence>
<protein>
    <recommendedName>
        <fullName evidence="6">RNA polymerase sigma factor</fullName>
    </recommendedName>
</protein>
<feature type="domain" description="RNA polymerase sigma-70 region 2" evidence="7">
    <location>
        <begin position="24"/>
        <end position="88"/>
    </location>
</feature>
<dbReference type="Gene3D" id="1.10.10.10">
    <property type="entry name" value="Winged helix-like DNA-binding domain superfamily/Winged helix DNA-binding domain"/>
    <property type="match status" value="1"/>
</dbReference>
<dbReference type="EMBL" id="JAERTY010000009">
    <property type="protein sequence ID" value="MBL1410394.1"/>
    <property type="molecule type" value="Genomic_DNA"/>
</dbReference>
<dbReference type="Pfam" id="PF08281">
    <property type="entry name" value="Sigma70_r4_2"/>
    <property type="match status" value="1"/>
</dbReference>
<dbReference type="SUPFAM" id="SSF88946">
    <property type="entry name" value="Sigma2 domain of RNA polymerase sigma factors"/>
    <property type="match status" value="1"/>
</dbReference>
<gene>
    <name evidence="9" type="ORF">JKG61_16680</name>
</gene>
<dbReference type="Proteomes" id="UP000625283">
    <property type="component" value="Unassembled WGS sequence"/>
</dbReference>
<dbReference type="SUPFAM" id="SSF88659">
    <property type="entry name" value="Sigma3 and sigma4 domains of RNA polymerase sigma factors"/>
    <property type="match status" value="1"/>
</dbReference>
<dbReference type="InterPro" id="IPR000838">
    <property type="entry name" value="RNA_pol_sigma70_ECF_CS"/>
</dbReference>
<reference evidence="9 10" key="1">
    <citation type="submission" date="2021-01" db="EMBL/GenBank/DDBJ databases">
        <title>C459-1 draft genome sequence.</title>
        <authorList>
            <person name="Zhang X.-F."/>
        </authorList>
    </citation>
    <scope>NUCLEOTIDE SEQUENCE [LARGE SCALE GENOMIC DNA]</scope>
    <source>
        <strain evidence="10">C459-1</strain>
    </source>
</reference>
<accession>A0ABS1R845</accession>
<evidence type="ECO:0000256" key="6">
    <source>
        <dbReference type="RuleBase" id="RU000716"/>
    </source>
</evidence>
<evidence type="ECO:0000259" key="8">
    <source>
        <dbReference type="Pfam" id="PF08281"/>
    </source>
</evidence>
<dbReference type="Pfam" id="PF04542">
    <property type="entry name" value="Sigma70_r2"/>
    <property type="match status" value="1"/>
</dbReference>
<dbReference type="Gene3D" id="1.10.1740.10">
    <property type="match status" value="1"/>
</dbReference>
<keyword evidence="3 6" id="KW-0731">Sigma factor</keyword>
<evidence type="ECO:0000256" key="5">
    <source>
        <dbReference type="ARBA" id="ARBA00023163"/>
    </source>
</evidence>
<feature type="domain" description="RNA polymerase sigma factor 70 region 4 type 2" evidence="8">
    <location>
        <begin position="121"/>
        <end position="170"/>
    </location>
</feature>
<dbReference type="InterPro" id="IPR007627">
    <property type="entry name" value="RNA_pol_sigma70_r2"/>
</dbReference>
<evidence type="ECO:0000256" key="4">
    <source>
        <dbReference type="ARBA" id="ARBA00023125"/>
    </source>
</evidence>
<keyword evidence="5 6" id="KW-0804">Transcription</keyword>
<dbReference type="NCBIfam" id="TIGR02937">
    <property type="entry name" value="sigma70-ECF"/>
    <property type="match status" value="1"/>
</dbReference>
<dbReference type="InterPro" id="IPR036388">
    <property type="entry name" value="WH-like_DNA-bd_sf"/>
</dbReference>
<organism evidence="9 10">
    <name type="scientific">Sphingobacterium faecale</name>
    <dbReference type="NCBI Taxonomy" id="2803775"/>
    <lineage>
        <taxon>Bacteria</taxon>
        <taxon>Pseudomonadati</taxon>
        <taxon>Bacteroidota</taxon>
        <taxon>Sphingobacteriia</taxon>
        <taxon>Sphingobacteriales</taxon>
        <taxon>Sphingobacteriaceae</taxon>
        <taxon>Sphingobacterium</taxon>
    </lineage>
</organism>
<dbReference type="PROSITE" id="PS01063">
    <property type="entry name" value="SIGMA70_ECF"/>
    <property type="match status" value="1"/>
</dbReference>
<dbReference type="InterPro" id="IPR013324">
    <property type="entry name" value="RNA_pol_sigma_r3/r4-like"/>
</dbReference>
<dbReference type="PANTHER" id="PTHR43133">
    <property type="entry name" value="RNA POLYMERASE ECF-TYPE SIGMA FACTO"/>
    <property type="match status" value="1"/>
</dbReference>
<evidence type="ECO:0000256" key="2">
    <source>
        <dbReference type="ARBA" id="ARBA00023015"/>
    </source>
</evidence>
<evidence type="ECO:0000259" key="7">
    <source>
        <dbReference type="Pfam" id="PF04542"/>
    </source>
</evidence>
<comment type="similarity">
    <text evidence="1 6">Belongs to the sigma-70 factor family. ECF subfamily.</text>
</comment>
<name>A0ABS1R845_9SPHI</name>
<keyword evidence="10" id="KW-1185">Reference proteome</keyword>
<dbReference type="CDD" id="cd06171">
    <property type="entry name" value="Sigma70_r4"/>
    <property type="match status" value="1"/>
</dbReference>
<keyword evidence="4 6" id="KW-0238">DNA-binding</keyword>
<keyword evidence="2 6" id="KW-0805">Transcription regulation</keyword>
<proteinExistence type="inferred from homology"/>
<dbReference type="InterPro" id="IPR039425">
    <property type="entry name" value="RNA_pol_sigma-70-like"/>
</dbReference>